<evidence type="ECO:0000313" key="3">
    <source>
        <dbReference type="EMBL" id="PCE66238.1"/>
    </source>
</evidence>
<dbReference type="PROSITE" id="PS51257">
    <property type="entry name" value="PROKAR_LIPOPROTEIN"/>
    <property type="match status" value="1"/>
</dbReference>
<organism evidence="3 4">
    <name type="scientific">Sediminicola luteus</name>
    <dbReference type="NCBI Taxonomy" id="319238"/>
    <lineage>
        <taxon>Bacteria</taxon>
        <taxon>Pseudomonadati</taxon>
        <taxon>Bacteroidota</taxon>
        <taxon>Flavobacteriia</taxon>
        <taxon>Flavobacteriales</taxon>
        <taxon>Flavobacteriaceae</taxon>
        <taxon>Sediminicola</taxon>
    </lineage>
</organism>
<accession>A0A2A4GE11</accession>
<dbReference type="SUPFAM" id="SSF55874">
    <property type="entry name" value="ATPase domain of HSP90 chaperone/DNA topoisomerase II/histidine kinase"/>
    <property type="match status" value="1"/>
</dbReference>
<keyword evidence="1" id="KW-0472">Membrane</keyword>
<dbReference type="GO" id="GO:0016020">
    <property type="term" value="C:membrane"/>
    <property type="evidence" value="ECO:0007669"/>
    <property type="project" value="InterPro"/>
</dbReference>
<dbReference type="Gene3D" id="3.30.565.10">
    <property type="entry name" value="Histidine kinase-like ATPase, C-terminal domain"/>
    <property type="match status" value="1"/>
</dbReference>
<keyword evidence="4" id="KW-1185">Reference proteome</keyword>
<comment type="caution">
    <text evidence="3">The sequence shown here is derived from an EMBL/GenBank/DDBJ whole genome shotgun (WGS) entry which is preliminary data.</text>
</comment>
<dbReference type="Proteomes" id="UP000219559">
    <property type="component" value="Unassembled WGS sequence"/>
</dbReference>
<dbReference type="PANTHER" id="PTHR34220:SF7">
    <property type="entry name" value="SENSOR HISTIDINE KINASE YPDA"/>
    <property type="match status" value="1"/>
</dbReference>
<proteinExistence type="predicted"/>
<dbReference type="InterPro" id="IPR050640">
    <property type="entry name" value="Bact_2-comp_sensor_kinase"/>
</dbReference>
<dbReference type="AlphaFoldDB" id="A0A2A4GE11"/>
<dbReference type="EMBL" id="NBWU01000001">
    <property type="protein sequence ID" value="PCE66238.1"/>
    <property type="molecule type" value="Genomic_DNA"/>
</dbReference>
<sequence length="352" mass="40817">MVTTPDRQNELRFHILFWLAIWLFGCIQSMWADYPFLVVIGPATLMLFPQIMAGYTLAYYQVPQLLYKRKYLLFALSLLVSVYVFSVLARLMMVYIIEELYREPPFAKESIPEILTDIKRLIKGYVFKVYSYASAFTVAVLIKERFVNERKQQALIQEKVTSELNFLKAQVHPHFLFNTLNNLYVLTLQKSDKAPETVMKLSQMLDYMLYQCDGDRVPLSKEVALIQNYIELEKLRYGDRLSLRYDQSLDDPERPIAPLLLVPLIENAFKHGASSGVDKSWITIEILLQEGRLTVKVVNGKAVTKPKDDTQYTKGIGLGNMRNQLQLIYPESHRLDIEETSAEFHVLLEIEL</sequence>
<feature type="transmembrane region" description="Helical" evidence="1">
    <location>
        <begin position="37"/>
        <end position="60"/>
    </location>
</feature>
<dbReference type="PANTHER" id="PTHR34220">
    <property type="entry name" value="SENSOR HISTIDINE KINASE YPDA"/>
    <property type="match status" value="1"/>
</dbReference>
<evidence type="ECO:0000259" key="2">
    <source>
        <dbReference type="Pfam" id="PF06580"/>
    </source>
</evidence>
<gene>
    <name evidence="3" type="ORF">B7P33_02765</name>
</gene>
<keyword evidence="1" id="KW-0812">Transmembrane</keyword>
<protein>
    <recommendedName>
        <fullName evidence="2">Signal transduction histidine kinase internal region domain-containing protein</fullName>
    </recommendedName>
</protein>
<reference evidence="3 4" key="1">
    <citation type="submission" date="2017-04" db="EMBL/GenBank/DDBJ databases">
        <title>A new member of the family Flavobacteriaceae isolated from ascidians.</title>
        <authorList>
            <person name="Chen L."/>
        </authorList>
    </citation>
    <scope>NUCLEOTIDE SEQUENCE [LARGE SCALE GENOMIC DNA]</scope>
    <source>
        <strain evidence="3 4">HQA918</strain>
    </source>
</reference>
<feature type="transmembrane region" description="Helical" evidence="1">
    <location>
        <begin position="12"/>
        <end position="31"/>
    </location>
</feature>
<evidence type="ECO:0000256" key="1">
    <source>
        <dbReference type="SAM" id="Phobius"/>
    </source>
</evidence>
<feature type="domain" description="Signal transduction histidine kinase internal region" evidence="2">
    <location>
        <begin position="162"/>
        <end position="241"/>
    </location>
</feature>
<dbReference type="GO" id="GO:0000155">
    <property type="term" value="F:phosphorelay sensor kinase activity"/>
    <property type="evidence" value="ECO:0007669"/>
    <property type="project" value="InterPro"/>
</dbReference>
<dbReference type="InterPro" id="IPR036890">
    <property type="entry name" value="HATPase_C_sf"/>
</dbReference>
<dbReference type="InterPro" id="IPR010559">
    <property type="entry name" value="Sig_transdc_His_kin_internal"/>
</dbReference>
<keyword evidence="1" id="KW-1133">Transmembrane helix</keyword>
<dbReference type="OrthoDB" id="9809908at2"/>
<name>A0A2A4GE11_9FLAO</name>
<evidence type="ECO:0000313" key="4">
    <source>
        <dbReference type="Proteomes" id="UP000219559"/>
    </source>
</evidence>
<feature type="transmembrane region" description="Helical" evidence="1">
    <location>
        <begin position="72"/>
        <end position="97"/>
    </location>
</feature>
<dbReference type="Pfam" id="PF06580">
    <property type="entry name" value="His_kinase"/>
    <property type="match status" value="1"/>
</dbReference>